<feature type="compositionally biased region" description="Polar residues" evidence="5">
    <location>
        <begin position="10"/>
        <end position="25"/>
    </location>
</feature>
<evidence type="ECO:0000256" key="5">
    <source>
        <dbReference type="SAM" id="MobiDB-lite"/>
    </source>
</evidence>
<dbReference type="Gene3D" id="1.20.1250.20">
    <property type="entry name" value="MFS general substrate transporter like domains"/>
    <property type="match status" value="1"/>
</dbReference>
<dbReference type="Proteomes" id="UP000050741">
    <property type="component" value="Unassembled WGS sequence"/>
</dbReference>
<evidence type="ECO:0000313" key="6">
    <source>
        <dbReference type="Proteomes" id="UP000050741"/>
    </source>
</evidence>
<dbReference type="GO" id="GO:0016020">
    <property type="term" value="C:membrane"/>
    <property type="evidence" value="ECO:0007669"/>
    <property type="project" value="UniProtKB-SubCell"/>
</dbReference>
<reference evidence="6" key="2">
    <citation type="submission" date="2014-05" db="EMBL/GenBank/DDBJ databases">
        <title>The genome and life-stage specific transcriptomes of Globodera pallida elucidate key aspects of plant parasitism by a cyst nematode.</title>
        <authorList>
            <person name="Cotton J.A."/>
            <person name="Lilley C.J."/>
            <person name="Jones L.M."/>
            <person name="Kikuchi T."/>
            <person name="Reid A.J."/>
            <person name="Thorpe P."/>
            <person name="Tsai I.J."/>
            <person name="Beasley H."/>
            <person name="Blok V."/>
            <person name="Cock P.J.A."/>
            <person name="Van den Akker S.E."/>
            <person name="Holroyd N."/>
            <person name="Hunt M."/>
            <person name="Mantelin S."/>
            <person name="Naghra H."/>
            <person name="Pain A."/>
            <person name="Palomares-Rius J.E."/>
            <person name="Zarowiecki M."/>
            <person name="Berriman M."/>
            <person name="Jones J.T."/>
            <person name="Urwin P.E."/>
        </authorList>
    </citation>
    <scope>NUCLEOTIDE SEQUENCE [LARGE SCALE GENOMIC DNA]</scope>
    <source>
        <strain evidence="6">Lindley</strain>
    </source>
</reference>
<accession>A0A183CDQ3</accession>
<comment type="subcellular location">
    <subcellularLocation>
        <location evidence="1">Membrane</location>
        <topology evidence="1">Multi-pass membrane protein</topology>
    </subcellularLocation>
</comment>
<evidence type="ECO:0000256" key="4">
    <source>
        <dbReference type="ARBA" id="ARBA00023136"/>
    </source>
</evidence>
<proteinExistence type="predicted"/>
<dbReference type="Pfam" id="PF00854">
    <property type="entry name" value="PTR2"/>
    <property type="match status" value="1"/>
</dbReference>
<keyword evidence="6" id="KW-1185">Reference proteome</keyword>
<feature type="region of interest" description="Disordered" evidence="5">
    <location>
        <begin position="1"/>
        <end position="25"/>
    </location>
</feature>
<keyword evidence="2" id="KW-0812">Transmembrane</keyword>
<protein>
    <submittedName>
        <fullName evidence="7">Uncharacterized protein</fullName>
    </submittedName>
</protein>
<organism evidence="6 7">
    <name type="scientific">Globodera pallida</name>
    <name type="common">Potato cyst nematode worm</name>
    <name type="synonym">Heterodera pallida</name>
    <dbReference type="NCBI Taxonomy" id="36090"/>
    <lineage>
        <taxon>Eukaryota</taxon>
        <taxon>Metazoa</taxon>
        <taxon>Ecdysozoa</taxon>
        <taxon>Nematoda</taxon>
        <taxon>Chromadorea</taxon>
        <taxon>Rhabditida</taxon>
        <taxon>Tylenchina</taxon>
        <taxon>Tylenchomorpha</taxon>
        <taxon>Tylenchoidea</taxon>
        <taxon>Heteroderidae</taxon>
        <taxon>Heteroderinae</taxon>
        <taxon>Globodera</taxon>
    </lineage>
</organism>
<evidence type="ECO:0000313" key="7">
    <source>
        <dbReference type="WBParaSite" id="GPLIN_001100700"/>
    </source>
</evidence>
<name>A0A183CDQ3_GLOPA</name>
<dbReference type="InterPro" id="IPR036259">
    <property type="entry name" value="MFS_trans_sf"/>
</dbReference>
<keyword evidence="3" id="KW-1133">Transmembrane helix</keyword>
<sequence length="126" mass="13854">MHWTTRERLSQAQTSPTVASSTFSRASSPLPNFITRLRRLHHGDAKKPKCAEHIEVHAQMGAAYVLDLVSSNASEPIELVRPNSVNILWQVPQLFVVTVGEILLSVTGLEFSYSQAAPSMKSVVQA</sequence>
<keyword evidence="4" id="KW-0472">Membrane</keyword>
<dbReference type="GO" id="GO:0022857">
    <property type="term" value="F:transmembrane transporter activity"/>
    <property type="evidence" value="ECO:0007669"/>
    <property type="project" value="InterPro"/>
</dbReference>
<dbReference type="InterPro" id="IPR000109">
    <property type="entry name" value="POT_fam"/>
</dbReference>
<dbReference type="WBParaSite" id="GPLIN_001100700">
    <property type="protein sequence ID" value="GPLIN_001100700"/>
    <property type="gene ID" value="GPLIN_001100700"/>
</dbReference>
<evidence type="ECO:0000256" key="1">
    <source>
        <dbReference type="ARBA" id="ARBA00004141"/>
    </source>
</evidence>
<reference evidence="7" key="3">
    <citation type="submission" date="2016-06" db="UniProtKB">
        <authorList>
            <consortium name="WormBaseParasite"/>
        </authorList>
    </citation>
    <scope>IDENTIFICATION</scope>
</reference>
<evidence type="ECO:0000256" key="2">
    <source>
        <dbReference type="ARBA" id="ARBA00022692"/>
    </source>
</evidence>
<reference evidence="6" key="1">
    <citation type="submission" date="2013-12" db="EMBL/GenBank/DDBJ databases">
        <authorList>
            <person name="Aslett M."/>
        </authorList>
    </citation>
    <scope>NUCLEOTIDE SEQUENCE [LARGE SCALE GENOMIC DNA]</scope>
    <source>
        <strain evidence="6">Lindley</strain>
    </source>
</reference>
<evidence type="ECO:0000256" key="3">
    <source>
        <dbReference type="ARBA" id="ARBA00022989"/>
    </source>
</evidence>
<dbReference type="AlphaFoldDB" id="A0A183CDQ3"/>